<dbReference type="AlphaFoldDB" id="M7Y393"/>
<protein>
    <submittedName>
        <fullName evidence="1">Uncharacterized protein</fullName>
    </submittedName>
</protein>
<accession>M7Y393</accession>
<proteinExistence type="predicted"/>
<keyword evidence="2" id="KW-1185">Reference proteome</keyword>
<evidence type="ECO:0000313" key="1">
    <source>
        <dbReference type="EMBL" id="EMS31691.1"/>
    </source>
</evidence>
<reference evidence="1" key="1">
    <citation type="submission" date="2013-01" db="EMBL/GenBank/DDBJ databases">
        <title>Genome assembly of Mariniradius saccharolyticus AK6.</title>
        <authorList>
            <person name="Vaidya B."/>
            <person name="Khatri I."/>
            <person name="Tanuku N.R.S."/>
            <person name="Subramanian S."/>
            <person name="Pinnaka A."/>
        </authorList>
    </citation>
    <scope>NUCLEOTIDE SEQUENCE [LARGE SCALE GENOMIC DNA]</scope>
    <source>
        <strain evidence="1">AK6</strain>
    </source>
</reference>
<gene>
    <name evidence="1" type="ORF">C943_01962</name>
</gene>
<dbReference type="Proteomes" id="UP000010953">
    <property type="component" value="Unassembled WGS sequence"/>
</dbReference>
<name>M7Y393_9BACT</name>
<dbReference type="EMBL" id="AMZY02000018">
    <property type="protein sequence ID" value="EMS31691.1"/>
    <property type="molecule type" value="Genomic_DNA"/>
</dbReference>
<organism evidence="1 2">
    <name type="scientific">Mariniradius saccharolyticus AK6</name>
    <dbReference type="NCBI Taxonomy" id="1239962"/>
    <lineage>
        <taxon>Bacteria</taxon>
        <taxon>Pseudomonadati</taxon>
        <taxon>Bacteroidota</taxon>
        <taxon>Cytophagia</taxon>
        <taxon>Cytophagales</taxon>
        <taxon>Cyclobacteriaceae</taxon>
        <taxon>Mariniradius</taxon>
    </lineage>
</organism>
<evidence type="ECO:0000313" key="2">
    <source>
        <dbReference type="Proteomes" id="UP000010953"/>
    </source>
</evidence>
<dbReference type="InParanoid" id="M7Y393"/>
<comment type="caution">
    <text evidence="1">The sequence shown here is derived from an EMBL/GenBank/DDBJ whole genome shotgun (WGS) entry which is preliminary data.</text>
</comment>
<sequence>MILEHFSDDLASVHERKLLIIVEKISKKDLFSLMTKWQKVLKIKKRPSP</sequence>